<evidence type="ECO:0000256" key="1">
    <source>
        <dbReference type="SAM" id="MobiDB-lite"/>
    </source>
</evidence>
<sequence>MTATRPDFLKPAKRSADAKVAQTNATARTILDAEATARHKKTRDPRALRLAQPSLAQPPVETPRKKSIRK</sequence>
<keyword evidence="3" id="KW-1185">Reference proteome</keyword>
<gene>
    <name evidence="2" type="ORF">RGCCGE502_19085</name>
</gene>
<evidence type="ECO:0000313" key="3">
    <source>
        <dbReference type="Proteomes" id="UP000014411"/>
    </source>
</evidence>
<name>S3HFA6_9HYPH</name>
<reference evidence="2 3" key="1">
    <citation type="journal article" date="2012" name="J. Bacteriol.">
        <title>Genome sequence of Rhizobium grahamii CCGE502, a broad-host-range symbiont with low nodulation competitiveness in Phaseolus vulgaris.</title>
        <authorList>
            <person name="Althabegoiti M.J."/>
            <person name="Lozano L."/>
            <person name="Torres-Tejerizo G."/>
            <person name="Ormeno-Orrillo E."/>
            <person name="Rogel M.A."/>
            <person name="Gonzalez V."/>
            <person name="Martinez-Romero E."/>
        </authorList>
    </citation>
    <scope>NUCLEOTIDE SEQUENCE [LARGE SCALE GENOMIC DNA]</scope>
    <source>
        <strain evidence="2 3">CCGE 502</strain>
    </source>
</reference>
<dbReference type="EMBL" id="AEYE02000022">
    <property type="protein sequence ID" value="EPE96765.1"/>
    <property type="molecule type" value="Genomic_DNA"/>
</dbReference>
<dbReference type="HOGENOM" id="CLU_200538_0_0_5"/>
<feature type="region of interest" description="Disordered" evidence="1">
    <location>
        <begin position="1"/>
        <end position="70"/>
    </location>
</feature>
<comment type="caution">
    <text evidence="2">The sequence shown here is derived from an EMBL/GenBank/DDBJ whole genome shotgun (WGS) entry which is preliminary data.</text>
</comment>
<dbReference type="eggNOG" id="ENOG5033CZQ">
    <property type="taxonomic scope" value="Bacteria"/>
</dbReference>
<organism evidence="2 3">
    <name type="scientific">Rhizobium grahamii CCGE 502</name>
    <dbReference type="NCBI Taxonomy" id="990285"/>
    <lineage>
        <taxon>Bacteria</taxon>
        <taxon>Pseudomonadati</taxon>
        <taxon>Pseudomonadota</taxon>
        <taxon>Alphaproteobacteria</taxon>
        <taxon>Hyphomicrobiales</taxon>
        <taxon>Rhizobiaceae</taxon>
        <taxon>Rhizobium/Agrobacterium group</taxon>
        <taxon>Rhizobium</taxon>
    </lineage>
</organism>
<dbReference type="Proteomes" id="UP000014411">
    <property type="component" value="Unassembled WGS sequence"/>
</dbReference>
<feature type="compositionally biased region" description="Basic and acidic residues" evidence="1">
    <location>
        <begin position="7"/>
        <end position="17"/>
    </location>
</feature>
<dbReference type="AlphaFoldDB" id="S3HFA6"/>
<accession>S3HFA6</accession>
<protein>
    <submittedName>
        <fullName evidence="2">Uncharacterized protein</fullName>
    </submittedName>
</protein>
<evidence type="ECO:0000313" key="2">
    <source>
        <dbReference type="EMBL" id="EPE96765.1"/>
    </source>
</evidence>
<proteinExistence type="predicted"/>